<dbReference type="EMBL" id="JAENIL010000016">
    <property type="protein sequence ID" value="MBK1877237.1"/>
    <property type="molecule type" value="Genomic_DNA"/>
</dbReference>
<proteinExistence type="predicted"/>
<dbReference type="Pfam" id="PF14294">
    <property type="entry name" value="DUF4372"/>
    <property type="match status" value="1"/>
</dbReference>
<gene>
    <name evidence="2" type="ORF">JIN87_10180</name>
</gene>
<feature type="domain" description="DUF4372" evidence="1">
    <location>
        <begin position="11"/>
        <end position="53"/>
    </location>
</feature>
<dbReference type="InterPro" id="IPR025399">
    <property type="entry name" value="DUF4372"/>
</dbReference>
<evidence type="ECO:0000313" key="2">
    <source>
        <dbReference type="EMBL" id="MBK1877237.1"/>
    </source>
</evidence>
<accession>A0A934VPF6</accession>
<dbReference type="Proteomes" id="UP000617628">
    <property type="component" value="Unassembled WGS sequence"/>
</dbReference>
<sequence length="104" mass="11590">MVGLAGMDAGRLVFSQIADVIVREEFDRCVSNHPMPRACRSFTAKDQFLCMVFRAARLRGKLVRHRGLPRIASQIAPRGGYSRNGYASQPRVCQPIRPCVSNKA</sequence>
<comment type="caution">
    <text evidence="2">The sequence shown here is derived from an EMBL/GenBank/DDBJ whole genome shotgun (WGS) entry which is preliminary data.</text>
</comment>
<name>A0A934VPF6_9BACT</name>
<keyword evidence="3" id="KW-1185">Reference proteome</keyword>
<organism evidence="2 3">
    <name type="scientific">Pelagicoccus mobilis</name>
    <dbReference type="NCBI Taxonomy" id="415221"/>
    <lineage>
        <taxon>Bacteria</taxon>
        <taxon>Pseudomonadati</taxon>
        <taxon>Verrucomicrobiota</taxon>
        <taxon>Opitutia</taxon>
        <taxon>Puniceicoccales</taxon>
        <taxon>Pelagicoccaceae</taxon>
        <taxon>Pelagicoccus</taxon>
    </lineage>
</organism>
<evidence type="ECO:0000313" key="3">
    <source>
        <dbReference type="Proteomes" id="UP000617628"/>
    </source>
</evidence>
<dbReference type="AlphaFoldDB" id="A0A934VPF6"/>
<reference evidence="2" key="1">
    <citation type="submission" date="2021-01" db="EMBL/GenBank/DDBJ databases">
        <title>Modified the classification status of verrucomicrobia.</title>
        <authorList>
            <person name="Feng X."/>
        </authorList>
    </citation>
    <scope>NUCLEOTIDE SEQUENCE</scope>
    <source>
        <strain evidence="2">KCTC 13126</strain>
    </source>
</reference>
<evidence type="ECO:0000259" key="1">
    <source>
        <dbReference type="Pfam" id="PF14294"/>
    </source>
</evidence>
<protein>
    <submittedName>
        <fullName evidence="2">DUF4372 domain-containing protein</fullName>
    </submittedName>
</protein>